<gene>
    <name evidence="1" type="ORF">MGAL_10B072092</name>
</gene>
<accession>A0A8B6D0Z2</accession>
<dbReference type="AlphaFoldDB" id="A0A8B6D0Z2"/>
<dbReference type="Gene3D" id="2.40.10.500">
    <property type="match status" value="1"/>
</dbReference>
<protein>
    <submittedName>
        <fullName evidence="1">Uncharacterized protein</fullName>
    </submittedName>
</protein>
<dbReference type="Proteomes" id="UP000596742">
    <property type="component" value="Unassembled WGS sequence"/>
</dbReference>
<proteinExistence type="predicted"/>
<dbReference type="OrthoDB" id="6110174at2759"/>
<comment type="caution">
    <text evidence="1">The sequence shown here is derived from an EMBL/GenBank/DDBJ whole genome shotgun (WGS) entry which is preliminary data.</text>
</comment>
<organism evidence="1 2">
    <name type="scientific">Mytilus galloprovincialis</name>
    <name type="common">Mediterranean mussel</name>
    <dbReference type="NCBI Taxonomy" id="29158"/>
    <lineage>
        <taxon>Eukaryota</taxon>
        <taxon>Metazoa</taxon>
        <taxon>Spiralia</taxon>
        <taxon>Lophotrochozoa</taxon>
        <taxon>Mollusca</taxon>
        <taxon>Bivalvia</taxon>
        <taxon>Autobranchia</taxon>
        <taxon>Pteriomorphia</taxon>
        <taxon>Mytilida</taxon>
        <taxon>Mytiloidea</taxon>
        <taxon>Mytilidae</taxon>
        <taxon>Mytilinae</taxon>
        <taxon>Mytilus</taxon>
    </lineage>
</organism>
<sequence length="65" mass="7616">MYRKTGRMYRIQLDGTVVYQYQVSGESGVTVDAQGNVYVNDGDINEIRRLQRDEQFRDVVLTRKD</sequence>
<feature type="non-terminal residue" evidence="1">
    <location>
        <position position="65"/>
    </location>
</feature>
<keyword evidence="2" id="KW-1185">Reference proteome</keyword>
<reference evidence="1" key="1">
    <citation type="submission" date="2018-11" db="EMBL/GenBank/DDBJ databases">
        <authorList>
            <person name="Alioto T."/>
            <person name="Alioto T."/>
        </authorList>
    </citation>
    <scope>NUCLEOTIDE SEQUENCE</scope>
</reference>
<dbReference type="EMBL" id="UYJE01002585">
    <property type="protein sequence ID" value="VDI12127.1"/>
    <property type="molecule type" value="Genomic_DNA"/>
</dbReference>
<evidence type="ECO:0000313" key="2">
    <source>
        <dbReference type="Proteomes" id="UP000596742"/>
    </source>
</evidence>
<evidence type="ECO:0000313" key="1">
    <source>
        <dbReference type="EMBL" id="VDI12127.1"/>
    </source>
</evidence>
<name>A0A8B6D0Z2_MYTGA</name>